<proteinExistence type="predicted"/>
<dbReference type="GO" id="GO:0005829">
    <property type="term" value="C:cytosol"/>
    <property type="evidence" value="ECO:0007669"/>
    <property type="project" value="TreeGrafter"/>
</dbReference>
<sequence>MRNRRKKDLLIFGNIKDENFDFQQIEKYYRSKKQEDVLQSLSDKTCEDLDFQELFMFVDRTASKVGQQYLYHQLRSIPKQPKPWAHEEKIMDAFTEDANFRDAVRKQLAKLSKDEASLIAGLFQEAHLKPPRWFFVVPVLSLFSLLSLTLLCLSSVFVIPLVIILLVNMGIHYWNKKNLYGYIGSIPQLLQMNHVASKLFQQPLFRFMNPNLQASFQIINQVRNRMFFFQLEAKIQGDLAAVFWSLLEVMKICFLVEPLLLFGVLKRLSNKRKAIEELFMFVGQIDVLYSIASLRHGLDYYCKPQIENRDDVFSVQEMYHPLIKDCVVNSIYLHDKSVLLTGSNMSGKTSFVRSVGLNVLTGLTLNTCFAKTMITPYTRIYSAIRISDDLMNDKSYYFEEVQSIKEMIDRKDDSHHNLFLLDEIYKGTNTIERVAAGKAVLSALAVKNNKVMVSTHDMELTDMLCDQYDLYHFSETINNNNVDFDYKLKKGKIFRRNAIRILELNGYPEEIIKDAHETAQILDHSEI</sequence>
<organism evidence="6 7">
    <name type="scientific">Saccharicrinis fermentans DSM 9555 = JCM 21142</name>
    <dbReference type="NCBI Taxonomy" id="869213"/>
    <lineage>
        <taxon>Bacteria</taxon>
        <taxon>Pseudomonadati</taxon>
        <taxon>Bacteroidota</taxon>
        <taxon>Bacteroidia</taxon>
        <taxon>Marinilabiliales</taxon>
        <taxon>Marinilabiliaceae</taxon>
        <taxon>Saccharicrinis</taxon>
    </lineage>
</organism>
<evidence type="ECO:0000256" key="2">
    <source>
        <dbReference type="ARBA" id="ARBA00022840"/>
    </source>
</evidence>
<keyword evidence="4" id="KW-1133">Transmembrane helix</keyword>
<dbReference type="InterPro" id="IPR027417">
    <property type="entry name" value="P-loop_NTPase"/>
</dbReference>
<evidence type="ECO:0000256" key="1">
    <source>
        <dbReference type="ARBA" id="ARBA00022741"/>
    </source>
</evidence>
<keyword evidence="1" id="KW-0547">Nucleotide-binding</keyword>
<dbReference type="GO" id="GO:0030983">
    <property type="term" value="F:mismatched DNA binding"/>
    <property type="evidence" value="ECO:0007669"/>
    <property type="project" value="InterPro"/>
</dbReference>
<dbReference type="OrthoDB" id="9802448at2"/>
<dbReference type="Proteomes" id="UP000019402">
    <property type="component" value="Unassembled WGS sequence"/>
</dbReference>
<dbReference type="GO" id="GO:0005524">
    <property type="term" value="F:ATP binding"/>
    <property type="evidence" value="ECO:0007669"/>
    <property type="project" value="UniProtKB-KW"/>
</dbReference>
<evidence type="ECO:0000259" key="5">
    <source>
        <dbReference type="SMART" id="SM00534"/>
    </source>
</evidence>
<comment type="caution">
    <text evidence="6">The sequence shown here is derived from an EMBL/GenBank/DDBJ whole genome shotgun (WGS) entry which is preliminary data.</text>
</comment>
<keyword evidence="7" id="KW-1185">Reference proteome</keyword>
<evidence type="ECO:0000256" key="4">
    <source>
        <dbReference type="SAM" id="Phobius"/>
    </source>
</evidence>
<dbReference type="InterPro" id="IPR000432">
    <property type="entry name" value="DNA_mismatch_repair_MutS_C"/>
</dbReference>
<protein>
    <submittedName>
        <fullName evidence="6">DNA mismatch repair protein MutS</fullName>
    </submittedName>
</protein>
<evidence type="ECO:0000313" key="7">
    <source>
        <dbReference type="Proteomes" id="UP000019402"/>
    </source>
</evidence>
<reference evidence="6 7" key="1">
    <citation type="journal article" date="2014" name="Genome Announc.">
        <title>Draft Genome Sequence of Cytophaga fermentans JCM 21142T, a Facultative Anaerobe Isolated from Marine Mud.</title>
        <authorList>
            <person name="Starns D."/>
            <person name="Oshima K."/>
            <person name="Suda W."/>
            <person name="Iino T."/>
            <person name="Yuki M."/>
            <person name="Inoue J."/>
            <person name="Kitamura K."/>
            <person name="Iida T."/>
            <person name="Darby A."/>
            <person name="Hattori M."/>
            <person name="Ohkuma M."/>
        </authorList>
    </citation>
    <scope>NUCLEOTIDE SEQUENCE [LARGE SCALE GENOMIC DNA]</scope>
    <source>
        <strain evidence="6 7">JCM 21142</strain>
    </source>
</reference>
<evidence type="ECO:0000256" key="3">
    <source>
        <dbReference type="ARBA" id="ARBA00023125"/>
    </source>
</evidence>
<dbReference type="STRING" id="869213.GCA_000517085_02222"/>
<evidence type="ECO:0000313" key="6">
    <source>
        <dbReference type="EMBL" id="GAF03916.1"/>
    </source>
</evidence>
<dbReference type="EMBL" id="BAMD01000033">
    <property type="protein sequence ID" value="GAF03916.1"/>
    <property type="molecule type" value="Genomic_DNA"/>
</dbReference>
<dbReference type="RefSeq" id="WP_161636275.1">
    <property type="nucleotide sequence ID" value="NZ_BAMD01000033.1"/>
</dbReference>
<dbReference type="InterPro" id="IPR045076">
    <property type="entry name" value="MutS"/>
</dbReference>
<dbReference type="PANTHER" id="PTHR11361">
    <property type="entry name" value="DNA MISMATCH REPAIR PROTEIN MUTS FAMILY MEMBER"/>
    <property type="match status" value="1"/>
</dbReference>
<keyword evidence="4" id="KW-0472">Membrane</keyword>
<dbReference type="SUPFAM" id="SSF52540">
    <property type="entry name" value="P-loop containing nucleoside triphosphate hydrolases"/>
    <property type="match status" value="1"/>
</dbReference>
<dbReference type="Gene3D" id="3.40.50.300">
    <property type="entry name" value="P-loop containing nucleotide triphosphate hydrolases"/>
    <property type="match status" value="1"/>
</dbReference>
<dbReference type="GO" id="GO:0140664">
    <property type="term" value="F:ATP-dependent DNA damage sensor activity"/>
    <property type="evidence" value="ECO:0007669"/>
    <property type="project" value="InterPro"/>
</dbReference>
<dbReference type="GO" id="GO:0006298">
    <property type="term" value="P:mismatch repair"/>
    <property type="evidence" value="ECO:0007669"/>
    <property type="project" value="InterPro"/>
</dbReference>
<gene>
    <name evidence="6" type="ORF">JCM21142_72605</name>
</gene>
<dbReference type="PANTHER" id="PTHR11361:SF152">
    <property type="entry name" value="DNA MISMATCH REPAIR PROTEIN"/>
    <property type="match status" value="1"/>
</dbReference>
<dbReference type="AlphaFoldDB" id="W7YHI4"/>
<dbReference type="eggNOG" id="COG0249">
    <property type="taxonomic scope" value="Bacteria"/>
</dbReference>
<dbReference type="Pfam" id="PF00488">
    <property type="entry name" value="MutS_V"/>
    <property type="match status" value="1"/>
</dbReference>
<keyword evidence="4" id="KW-0812">Transmembrane</keyword>
<accession>W7YHI4</accession>
<name>W7YHI4_9BACT</name>
<dbReference type="SMART" id="SM00534">
    <property type="entry name" value="MUTSac"/>
    <property type="match status" value="1"/>
</dbReference>
<feature type="domain" description="DNA mismatch repair proteins mutS family" evidence="5">
    <location>
        <begin position="335"/>
        <end position="520"/>
    </location>
</feature>
<keyword evidence="2" id="KW-0067">ATP-binding</keyword>
<feature type="transmembrane region" description="Helical" evidence="4">
    <location>
        <begin position="133"/>
        <end position="166"/>
    </location>
</feature>
<keyword evidence="3" id="KW-0238">DNA-binding</keyword>